<evidence type="ECO:0008006" key="4">
    <source>
        <dbReference type="Google" id="ProtNLM"/>
    </source>
</evidence>
<keyword evidence="1" id="KW-1133">Transmembrane helix</keyword>
<keyword evidence="1" id="KW-0472">Membrane</keyword>
<comment type="caution">
    <text evidence="2">The sequence shown here is derived from an EMBL/GenBank/DDBJ whole genome shotgun (WGS) entry which is preliminary data.</text>
</comment>
<gene>
    <name evidence="2" type="ORF">ARD30_07740</name>
</gene>
<proteinExistence type="predicted"/>
<dbReference type="Proteomes" id="UP000051562">
    <property type="component" value="Unassembled WGS sequence"/>
</dbReference>
<accession>A0A0Q3IB29</accession>
<evidence type="ECO:0000313" key="3">
    <source>
        <dbReference type="Proteomes" id="UP000051562"/>
    </source>
</evidence>
<reference evidence="2 3" key="1">
    <citation type="submission" date="2015-10" db="EMBL/GenBank/DDBJ databases">
        <title>Draft genome of Bosea thiooxidans.</title>
        <authorList>
            <person name="Wang X."/>
        </authorList>
    </citation>
    <scope>NUCLEOTIDE SEQUENCE [LARGE SCALE GENOMIC DNA]</scope>
    <source>
        <strain evidence="2 3">CGMCC 9174</strain>
    </source>
</reference>
<keyword evidence="1" id="KW-0812">Transmembrane</keyword>
<evidence type="ECO:0000313" key="2">
    <source>
        <dbReference type="EMBL" id="KQK32144.1"/>
    </source>
</evidence>
<sequence length="290" mass="29843">MSMSGTDVVVAPVSVNKTGRSYVQWGPIIGGAVIATAISTIMTVFGSAIGLSMVSADFEKSSSATALLVAGALWGLWVTVSSSIAGGYLAGRMREPTFDATPDERKVRDAAHGLLVWATGALLITILATSSLFGAAKTAATGAISASSGAASLISQNVDPLATALDNVMRTSGQQPVATEERNEASRIFVAALTNGRIEPADRDYLAERLAVRANISPQDAQKRIDDVFARLAQAKETAKQAAERARKIAILSAFLTAAALLVGAAAAAWGAGLGGEHRDENLLAETGAM</sequence>
<name>A0A0Q3IB29_9HYPH</name>
<dbReference type="AlphaFoldDB" id="A0A0Q3IB29"/>
<feature type="transmembrane region" description="Helical" evidence="1">
    <location>
        <begin position="110"/>
        <end position="128"/>
    </location>
</feature>
<organism evidence="2 3">
    <name type="scientific">Bosea thiooxidans</name>
    <dbReference type="NCBI Taxonomy" id="53254"/>
    <lineage>
        <taxon>Bacteria</taxon>
        <taxon>Pseudomonadati</taxon>
        <taxon>Pseudomonadota</taxon>
        <taxon>Alphaproteobacteria</taxon>
        <taxon>Hyphomicrobiales</taxon>
        <taxon>Boseaceae</taxon>
        <taxon>Bosea</taxon>
    </lineage>
</organism>
<feature type="transmembrane region" description="Helical" evidence="1">
    <location>
        <begin position="28"/>
        <end position="54"/>
    </location>
</feature>
<protein>
    <recommendedName>
        <fullName evidence="4">PhnA-like protein</fullName>
    </recommendedName>
</protein>
<feature type="transmembrane region" description="Helical" evidence="1">
    <location>
        <begin position="66"/>
        <end position="90"/>
    </location>
</feature>
<feature type="transmembrane region" description="Helical" evidence="1">
    <location>
        <begin position="249"/>
        <end position="272"/>
    </location>
</feature>
<evidence type="ECO:0000256" key="1">
    <source>
        <dbReference type="SAM" id="Phobius"/>
    </source>
</evidence>
<keyword evidence="3" id="KW-1185">Reference proteome</keyword>
<dbReference type="EMBL" id="LMAR01000006">
    <property type="protein sequence ID" value="KQK32144.1"/>
    <property type="molecule type" value="Genomic_DNA"/>
</dbReference>